<feature type="region of interest" description="Disordered" evidence="9">
    <location>
        <begin position="565"/>
        <end position="587"/>
    </location>
</feature>
<evidence type="ECO:0000256" key="4">
    <source>
        <dbReference type="ARBA" id="ARBA00023125"/>
    </source>
</evidence>
<evidence type="ECO:0000313" key="11">
    <source>
        <dbReference type="EMBL" id="CAL4146504.1"/>
    </source>
</evidence>
<dbReference type="GO" id="GO:0000981">
    <property type="term" value="F:DNA-binding transcription factor activity, RNA polymerase II-specific"/>
    <property type="evidence" value="ECO:0007669"/>
    <property type="project" value="TreeGrafter"/>
</dbReference>
<comment type="caution">
    <text evidence="11">The sequence shown here is derived from an EMBL/GenBank/DDBJ whole genome shotgun (WGS) entry which is preliminary data.</text>
</comment>
<dbReference type="AlphaFoldDB" id="A0AAV2RZ36"/>
<dbReference type="GO" id="GO:0005634">
    <property type="term" value="C:nucleus"/>
    <property type="evidence" value="ECO:0007669"/>
    <property type="project" value="UniProtKB-SubCell"/>
</dbReference>
<dbReference type="PROSITE" id="PS51080">
    <property type="entry name" value="CTF_NFI_2"/>
    <property type="match status" value="1"/>
</dbReference>
<feature type="region of interest" description="Disordered" evidence="9">
    <location>
        <begin position="433"/>
        <end position="453"/>
    </location>
</feature>
<feature type="region of interest" description="Disordered" evidence="9">
    <location>
        <begin position="346"/>
        <end position="419"/>
    </location>
</feature>
<evidence type="ECO:0000259" key="10">
    <source>
        <dbReference type="PROSITE" id="PS51080"/>
    </source>
</evidence>
<feature type="compositionally biased region" description="Polar residues" evidence="9">
    <location>
        <begin position="348"/>
        <end position="361"/>
    </location>
</feature>
<sequence>MVNMDGVALKPEAFLKSVGNTGQIITSTGQMKGEPFLKTITSTASLMNTMQHQQRSPPPMSYPKVTDPYPKIQDTADKFHPFIETLLPQVKCFAYTWFNLQAAKRKYFKKHEMRMSLEEERRCKDELQAEKIEVKQKWASRLLGKLRKDINQECREDFVLSIMGKKPSMCILSNPDQKGKMRRIDCLHQADKVWRLDLVMVILFKAIPLESTDGERLEKSPDCLHPGLCVNPYHINVSVKELDLYLSNFITMNEALSGSIIEPDEDNERQKSHQIISAVYNGVNGIIYNNSILAKGCFSARECWRLSKTSIMSNCNGETAMSTIKMEDPPYYATYSSPSPYHSLMPGTYNTVSVQPSQDPHSSLEPRSKRARHFSSDDDLSKTELTYYTHPQSSLSTQSSSWHSVMDHGPPSEHSHLMHSGGKVTIATSAPLPSISRAPSMDSLSSHDHQTHTVVTHHHRNVLPPMSLSSTVMTMTPTYYHDTGPPSPKTHENGHDTFSDFVTLVCQEAQNTQTIQQHSPTGTSRSSCSPSIQSPYYTNSMLPPPPAPPMARPVAIIRSTADLIHHHSQSVSPDPGSPPTPPMHHTVHLPPESPVSHIVDNGVMSPPPPATSAPPDPQQFIYPSISPVGSMTAVMPHTTISQTSPGSTPHTTPRSTPPVSRWNSNFINLDESIDYTIMSTLMPMLPNDSNSSPQLIEDGRTHISQELNGCIFIPADRYYSTLVQNSEASAESPHPPPSPSSAQPCDIETSPVSPPGTPQALRKSQSS</sequence>
<keyword evidence="6" id="KW-0804">Transcription</keyword>
<evidence type="ECO:0000256" key="2">
    <source>
        <dbReference type="ARBA" id="ARBA00022705"/>
    </source>
</evidence>
<organism evidence="11 12">
    <name type="scientific">Meganyctiphanes norvegica</name>
    <name type="common">Northern krill</name>
    <name type="synonym">Thysanopoda norvegica</name>
    <dbReference type="NCBI Taxonomy" id="48144"/>
    <lineage>
        <taxon>Eukaryota</taxon>
        <taxon>Metazoa</taxon>
        <taxon>Ecdysozoa</taxon>
        <taxon>Arthropoda</taxon>
        <taxon>Crustacea</taxon>
        <taxon>Multicrustacea</taxon>
        <taxon>Malacostraca</taxon>
        <taxon>Eumalacostraca</taxon>
        <taxon>Eucarida</taxon>
        <taxon>Euphausiacea</taxon>
        <taxon>Euphausiidae</taxon>
        <taxon>Meganyctiphanes</taxon>
    </lineage>
</organism>
<feature type="coiled-coil region" evidence="8">
    <location>
        <begin position="110"/>
        <end position="137"/>
    </location>
</feature>
<keyword evidence="12" id="KW-1185">Reference proteome</keyword>
<protein>
    <recommendedName>
        <fullName evidence="10">CTF/NF-I domain-containing protein</fullName>
    </recommendedName>
</protein>
<accession>A0AAV2RZ36</accession>
<feature type="compositionally biased region" description="Polar residues" evidence="9">
    <location>
        <begin position="513"/>
        <end position="523"/>
    </location>
</feature>
<dbReference type="InterPro" id="IPR020604">
    <property type="entry name" value="CTF/NFI_DNA-bd-dom"/>
</dbReference>
<dbReference type="GO" id="GO:0006260">
    <property type="term" value="P:DNA replication"/>
    <property type="evidence" value="ECO:0007669"/>
    <property type="project" value="UniProtKB-KW"/>
</dbReference>
<dbReference type="EMBL" id="CAXKWB010035445">
    <property type="protein sequence ID" value="CAL4146504.1"/>
    <property type="molecule type" value="Genomic_DNA"/>
</dbReference>
<keyword evidence="4" id="KW-0238">DNA-binding</keyword>
<dbReference type="Pfam" id="PF03165">
    <property type="entry name" value="MH1"/>
    <property type="match status" value="1"/>
</dbReference>
<comment type="subcellular location">
    <subcellularLocation>
        <location evidence="1">Nucleus</location>
    </subcellularLocation>
</comment>
<dbReference type="GO" id="GO:0000978">
    <property type="term" value="F:RNA polymerase II cis-regulatory region sequence-specific DNA binding"/>
    <property type="evidence" value="ECO:0007669"/>
    <property type="project" value="TreeGrafter"/>
</dbReference>
<feature type="compositionally biased region" description="Low complexity" evidence="9">
    <location>
        <begin position="641"/>
        <end position="660"/>
    </location>
</feature>
<feature type="compositionally biased region" description="Basic and acidic residues" evidence="9">
    <location>
        <begin position="362"/>
        <end position="382"/>
    </location>
</feature>
<dbReference type="Proteomes" id="UP001497623">
    <property type="component" value="Unassembled WGS sequence"/>
</dbReference>
<evidence type="ECO:0000256" key="9">
    <source>
        <dbReference type="SAM" id="MobiDB-lite"/>
    </source>
</evidence>
<feature type="region of interest" description="Disordered" evidence="9">
    <location>
        <begin position="639"/>
        <end position="663"/>
    </location>
</feature>
<evidence type="ECO:0000256" key="6">
    <source>
        <dbReference type="ARBA" id="ARBA00023163"/>
    </source>
</evidence>
<keyword evidence="2" id="KW-0235">DNA replication</keyword>
<dbReference type="InterPro" id="IPR003619">
    <property type="entry name" value="MAD_homology1_Dwarfin-type"/>
</dbReference>
<dbReference type="GO" id="GO:0045893">
    <property type="term" value="P:positive regulation of DNA-templated transcription"/>
    <property type="evidence" value="ECO:0007669"/>
    <property type="project" value="UniProtKB-ARBA"/>
</dbReference>
<evidence type="ECO:0000256" key="8">
    <source>
        <dbReference type="SAM" id="Coils"/>
    </source>
</evidence>
<evidence type="ECO:0000256" key="1">
    <source>
        <dbReference type="ARBA" id="ARBA00004123"/>
    </source>
</evidence>
<dbReference type="PANTHER" id="PTHR11492">
    <property type="entry name" value="NUCLEAR FACTOR I"/>
    <property type="match status" value="1"/>
</dbReference>
<feature type="region of interest" description="Disordered" evidence="9">
    <location>
        <begin position="724"/>
        <end position="767"/>
    </location>
</feature>
<name>A0AAV2RZ36_MEGNR</name>
<evidence type="ECO:0000256" key="3">
    <source>
        <dbReference type="ARBA" id="ARBA00023015"/>
    </source>
</evidence>
<feature type="region of interest" description="Disordered" evidence="9">
    <location>
        <begin position="513"/>
        <end position="552"/>
    </location>
</feature>
<keyword evidence="5" id="KW-0010">Activator</keyword>
<dbReference type="PANTHER" id="PTHR11492:SF8">
    <property type="entry name" value="NUCLEAR FACTOR I, ISOFORM B"/>
    <property type="match status" value="1"/>
</dbReference>
<dbReference type="InterPro" id="IPR000647">
    <property type="entry name" value="CTF/NFI"/>
</dbReference>
<feature type="compositionally biased region" description="Polar residues" evidence="9">
    <location>
        <begin position="383"/>
        <end position="392"/>
    </location>
</feature>
<evidence type="ECO:0000256" key="7">
    <source>
        <dbReference type="ARBA" id="ARBA00023242"/>
    </source>
</evidence>
<feature type="compositionally biased region" description="Pro residues" evidence="9">
    <location>
        <begin position="542"/>
        <end position="551"/>
    </location>
</feature>
<reference evidence="11 12" key="1">
    <citation type="submission" date="2024-05" db="EMBL/GenBank/DDBJ databases">
        <authorList>
            <person name="Wallberg A."/>
        </authorList>
    </citation>
    <scope>NUCLEOTIDE SEQUENCE [LARGE SCALE GENOMIC DNA]</scope>
</reference>
<dbReference type="InterPro" id="IPR019548">
    <property type="entry name" value="CTF/NFI_DNA-bd_N"/>
</dbReference>
<evidence type="ECO:0000313" key="12">
    <source>
        <dbReference type="Proteomes" id="UP001497623"/>
    </source>
</evidence>
<keyword evidence="8" id="KW-0175">Coiled coil</keyword>
<dbReference type="SMART" id="SM00523">
    <property type="entry name" value="DWA"/>
    <property type="match status" value="1"/>
</dbReference>
<feature type="compositionally biased region" description="Low complexity" evidence="9">
    <location>
        <begin position="524"/>
        <end position="534"/>
    </location>
</feature>
<keyword evidence="7" id="KW-0539">Nucleus</keyword>
<proteinExistence type="predicted"/>
<feature type="domain" description="CTF/NF-I" evidence="10">
    <location>
        <begin position="68"/>
        <end position="261"/>
    </location>
</feature>
<gene>
    <name evidence="11" type="ORF">MNOR_LOCUS29876</name>
</gene>
<dbReference type="Pfam" id="PF10524">
    <property type="entry name" value="NfI_DNAbd_pre-N"/>
    <property type="match status" value="1"/>
</dbReference>
<evidence type="ECO:0000256" key="5">
    <source>
        <dbReference type="ARBA" id="ARBA00023159"/>
    </source>
</evidence>
<feature type="compositionally biased region" description="Low complexity" evidence="9">
    <location>
        <begin position="393"/>
        <end position="404"/>
    </location>
</feature>
<keyword evidence="3" id="KW-0805">Transcription regulation</keyword>